<organism evidence="3 4">
    <name type="scientific">Stappia indica</name>
    <dbReference type="NCBI Taxonomy" id="538381"/>
    <lineage>
        <taxon>Bacteria</taxon>
        <taxon>Pseudomonadati</taxon>
        <taxon>Pseudomonadota</taxon>
        <taxon>Alphaproteobacteria</taxon>
        <taxon>Hyphomicrobiales</taxon>
        <taxon>Stappiaceae</taxon>
        <taxon>Stappia</taxon>
    </lineage>
</organism>
<protein>
    <submittedName>
        <fullName evidence="3">Predicted metal-dependent hydrolase, TIM-barrel fold</fullName>
    </submittedName>
</protein>
<dbReference type="InterPro" id="IPR006680">
    <property type="entry name" value="Amidohydro-rel"/>
</dbReference>
<keyword evidence="3" id="KW-0378">Hydrolase</keyword>
<dbReference type="Proteomes" id="UP000219331">
    <property type="component" value="Unassembled WGS sequence"/>
</dbReference>
<dbReference type="SUPFAM" id="SSF51556">
    <property type="entry name" value="Metallo-dependent hydrolases"/>
    <property type="match status" value="1"/>
</dbReference>
<dbReference type="GO" id="GO:0016787">
    <property type="term" value="F:hydrolase activity"/>
    <property type="evidence" value="ECO:0007669"/>
    <property type="project" value="UniProtKB-KW"/>
</dbReference>
<proteinExistence type="inferred from homology"/>
<dbReference type="AlphaFoldDB" id="A0A285SGJ3"/>
<evidence type="ECO:0000313" key="3">
    <source>
        <dbReference type="EMBL" id="SOC07017.1"/>
    </source>
</evidence>
<accession>A0A285SGJ3</accession>
<dbReference type="PANTHER" id="PTHR43569">
    <property type="entry name" value="AMIDOHYDROLASE"/>
    <property type="match status" value="1"/>
</dbReference>
<name>A0A285SGJ3_9HYPH</name>
<dbReference type="OrthoDB" id="9787654at2"/>
<dbReference type="InterPro" id="IPR032466">
    <property type="entry name" value="Metal_Hydrolase"/>
</dbReference>
<feature type="domain" description="Amidohydrolase-related" evidence="2">
    <location>
        <begin position="12"/>
        <end position="298"/>
    </location>
</feature>
<dbReference type="STRING" id="538381.GCA_001696535_02018"/>
<dbReference type="Gene3D" id="3.20.20.140">
    <property type="entry name" value="Metal-dependent hydrolases"/>
    <property type="match status" value="1"/>
</dbReference>
<dbReference type="InterPro" id="IPR052350">
    <property type="entry name" value="Metallo-dep_Lactonases"/>
</dbReference>
<evidence type="ECO:0000313" key="4">
    <source>
        <dbReference type="Proteomes" id="UP000219331"/>
    </source>
</evidence>
<gene>
    <name evidence="3" type="ORF">SAMN05421512_105273</name>
</gene>
<comment type="similarity">
    <text evidence="1">Belongs to the metallo-dependent hydrolases superfamily.</text>
</comment>
<dbReference type="PANTHER" id="PTHR43569:SF1">
    <property type="entry name" value="BLL3371 PROTEIN"/>
    <property type="match status" value="1"/>
</dbReference>
<evidence type="ECO:0000256" key="1">
    <source>
        <dbReference type="ARBA" id="ARBA00038310"/>
    </source>
</evidence>
<reference evidence="3 4" key="1">
    <citation type="submission" date="2017-08" db="EMBL/GenBank/DDBJ databases">
        <authorList>
            <person name="de Groot N.N."/>
        </authorList>
    </citation>
    <scope>NUCLEOTIDE SEQUENCE [LARGE SCALE GENOMIC DNA]</scope>
    <source>
        <strain evidence="3 4">USBA 352</strain>
    </source>
</reference>
<keyword evidence="4" id="KW-1185">Reference proteome</keyword>
<evidence type="ECO:0000259" key="2">
    <source>
        <dbReference type="Pfam" id="PF04909"/>
    </source>
</evidence>
<dbReference type="Pfam" id="PF04909">
    <property type="entry name" value="Amidohydro_2"/>
    <property type="match status" value="1"/>
</dbReference>
<dbReference type="EMBL" id="OBML01000005">
    <property type="protein sequence ID" value="SOC07017.1"/>
    <property type="molecule type" value="Genomic_DNA"/>
</dbReference>
<sequence>MTLCPLLDFPVVDGHFHLWQPGRLLYPWLSPDAPPPSFGSADAIRDEIGFEDYRLAMAPAVDIRGGVHVEAGCTDPMAETAWVTSQAMPGFVLGHVVQIDMMNESAAGFVNEALTDPFVRGFRMRLNADRRINPGGVAADAARYTPAFAAMEAAGTVFDLSIFPGQAAEAARLAARWPGLTFVLNHLGWPRIETGQDSFSNWRSMIRTLAKHRNVAIKLSMLWPIDRAWRADRLRPFVLEAIESFGPERTIWGSNFPIETIFGKPGEQIAVLLEILNEVDGAALEDIFRRSACRIYGIEPAECGVPSGTAPPALMA</sequence>